<dbReference type="InterPro" id="IPR018201">
    <property type="entry name" value="Ketoacyl_synth_AS"/>
</dbReference>
<dbReference type="GeneID" id="41977631"/>
<sequence>MDEPIAVIGLDARFPGDGDTAERFYEFLLAGRSAHTDIPPERYNAEAFYHPDTNRPGTTRVRSGHFLKDSISAFDAPFFSITPAEARSMDPQQRGILESVYKALENAGISLHQAAGSQTGVYVGCMYSDYERMTVKDIDVPSKYAALGTVYSMLSNRVSWCFDLRGPSMTIDTACSSSLIALHQACNSLKLREASMAIVGGCNLILSQEFPLLLDTAGVLGPDGISYSFDSRGNGYSRGEGFGTVVLKRVSDAIRDGDVIRAVIRNTGSNQDGKSPGITSPTKAAQAELIRQTYARAGLDPSVTRFFEAHGTGTAVGDPIEASAISDVFTQHRSADQPLYIGALKSNIGHTEGAAGVAAIIKGVFTLERGVIPANTWFEKRNPRIQDSWNLAFPTQATEWPQSGLRRMSINSFGVGGTNAHVIMDDALHFLKHHRLLGLHRTLPKNILPISVRGDVSPTLSSSRHQHTDSGVVSDYEPSTDNEDGASAAEIAAISEVKPRNEHTAGKQKEAAGQVQETVSSTHTESISLPESLFSHSRLFLLSSYDQSGIARLGEQYRQCFAQSSSKKRELSTDAQFLRDLSYTLSHKRTQYGWRSFCLAKSVSDLGASIGEKPATRAVPEPRLAFIFTGQGAQWATMGRELMVYPAFQASLYAADTYLNDIGCSWSLTYELSKDAESSRVNAAEFSQPLCTALQVALVDLLKTWGVKPHAVAGHSSGEIAAAYAARQISRESAWRISFYRGKLSAQLASDGTQPKTGMAAVGADKPTTLRYIQSINNTISDGALEIACENSPDSFTVSGDMTKIDALVELVKQDNAFARKLNVELAYHSRYMKPMSEDYLRFMGDVKSDAPLSPEDIVLASSLHGKIISPSDLQSPSYWVENLVSPVRFDSAVTALLSRRPSAKMGQPQGISDILEIGPHSALKGPLRSIAAKVPDGDKIRYHSVLLRRESAVDTALEAAGSLWSRGFNVDISEVNQYNMASPDRPVMLTDLPSYAFNHSTEYWAESRISRNARLRSKSRHELLGAPVPDWNEHNATWRNYIRLSENPWIQDHKVAGESLYPAAGMLVMAIEASRQLADQSKVLRGFRFKNVSFHLALRVPEDDLGIESHFYLRPYRDLNENATTEWKEFQLWTCENDVWREHCHGLVQTEYEDSPKDLSTASLLESAQQKIKDRNGQKVSVDKIYKSFARVGLDFGPTFRTLQNARVSSTGDILATVDNKVDLIRSSMPKQYLQPHLVHPSTLDGVIQANLAPLVLASKASRQTIVPVFAQGLWVAASQDLIHDSYIVSSHCESRDEAGAETSFTALQVGSDRLMAYSSGVRFQVLPDASTEEETQPITHSLNLAWKGDPTYLDEEAAAAYFSVPLDDKDHPSRWSVDCDALSLLYMRQFLDATPESSIEKMEWFHKRYVAWMRHIVARTTSKIVDTDISDVEERVRTAGTPEGRLTIAVGQALNGMLLGDLNPLDVVFENKLAENVYRHGVGAQRCYLQMCNYIDSLAHKNPKMRILEVGAGTGGATVPAMKTLTKLGRRFDHYDFTDISPSFFEYAKESFKDQVENMSFRVLNIESKPTEQGFEAGAYDLILAANVLHATKDMDNTLSNVRSLLKPGGKLIIFELTNVDSLLGGFCFGVLSGWWLSVDPDREWGPLMTAESWKKHLQNVGFSGLDAVFNDFPDAADQVSSIMVSGVPNEAQPRSSSPVTYIIADSTSTLQQSVAGQISSAITEQGPIEQVTLDYLREKDLQKATCIMLTELDRPLLKNLTEETLPIMQKVIRDCREVFWVTQGGEDLVPSPDVELVTGFARSIREERPDLHVVTVSFDKDVPADGISRSCVKLLQAVRIGETDNTFRVNGSTILVPRLVQADYMTQHMLAQATQSSSSEEGLCRFDPDASYVIAGGFGGLGKSTALWMASRGAKNLILLSRSGPRDEAAREVLDDLERVCDRVAAPPCDITDLNALKTAITECLSTLPPIKGCIQGSMVLRDNAFTSMTFEEWDTGVRAKVQGSENLHEVLGRDLDFFILLSSTVALTGNPGQSNYGAANTFLDAFARKLVSRGEQVVALNLPVISDIGFVAEKAALLDELLSKGWSHLEEDEVHAVLDYHCRPREEGTPLIYSQVVPRLWLPQDTAFEGAEMPPWASDKLFSHIWPRTITTSASNKEEGRTDVQLSSLLTGVSSLAEAEKIVLDALLLKLSRVLSVELSNLDPAKAMHAYGVDSLVAVGLRAWFAKEVRAELSVFEMNDKPSIYALASTAAERSKLLPALPTNE</sequence>
<dbReference type="Pfam" id="PF14765">
    <property type="entry name" value="PS-DH"/>
    <property type="match status" value="1"/>
</dbReference>
<keyword evidence="2" id="KW-0597">Phosphoprotein</keyword>
<dbReference type="InterPro" id="IPR029063">
    <property type="entry name" value="SAM-dependent_MTases_sf"/>
</dbReference>
<dbReference type="PROSITE" id="PS00606">
    <property type="entry name" value="KS3_1"/>
    <property type="match status" value="1"/>
</dbReference>
<dbReference type="SMART" id="SM00825">
    <property type="entry name" value="PKS_KS"/>
    <property type="match status" value="1"/>
</dbReference>
<dbReference type="Gene3D" id="3.10.129.110">
    <property type="entry name" value="Polyketide synthase dehydratase"/>
    <property type="match status" value="1"/>
</dbReference>
<protein>
    <submittedName>
        <fullName evidence="12">Uncharacterized protein</fullName>
    </submittedName>
</protein>
<evidence type="ECO:0000313" key="12">
    <source>
        <dbReference type="EMBL" id="TPX08117.1"/>
    </source>
</evidence>
<dbReference type="SUPFAM" id="SSF53335">
    <property type="entry name" value="S-adenosyl-L-methionine-dependent methyltransferases"/>
    <property type="match status" value="1"/>
</dbReference>
<dbReference type="InterPro" id="IPR014031">
    <property type="entry name" value="Ketoacyl_synth_C"/>
</dbReference>
<comment type="caution">
    <text evidence="12">The sequence shown here is derived from an EMBL/GenBank/DDBJ whole genome shotgun (WGS) entry which is preliminary data.</text>
</comment>
<evidence type="ECO:0000256" key="2">
    <source>
        <dbReference type="ARBA" id="ARBA00022553"/>
    </source>
</evidence>
<evidence type="ECO:0000259" key="9">
    <source>
        <dbReference type="PROSITE" id="PS50075"/>
    </source>
</evidence>
<evidence type="ECO:0000259" key="11">
    <source>
        <dbReference type="PROSITE" id="PS52019"/>
    </source>
</evidence>
<dbReference type="SMART" id="SM00827">
    <property type="entry name" value="PKS_AT"/>
    <property type="match status" value="1"/>
</dbReference>
<feature type="domain" description="Carrier" evidence="9">
    <location>
        <begin position="2182"/>
        <end position="2259"/>
    </location>
</feature>
<dbReference type="SUPFAM" id="SSF47336">
    <property type="entry name" value="ACP-like"/>
    <property type="match status" value="1"/>
</dbReference>
<dbReference type="CDD" id="cd05274">
    <property type="entry name" value="KR_FAS_SDR_x"/>
    <property type="match status" value="1"/>
</dbReference>
<evidence type="ECO:0000256" key="7">
    <source>
        <dbReference type="PROSITE-ProRule" id="PRU01363"/>
    </source>
</evidence>
<dbReference type="Proteomes" id="UP000319257">
    <property type="component" value="Unassembled WGS sequence"/>
</dbReference>
<dbReference type="SMART" id="SM00823">
    <property type="entry name" value="PKS_PP"/>
    <property type="match status" value="1"/>
</dbReference>
<feature type="compositionally biased region" description="Low complexity" evidence="8">
    <location>
        <begin position="486"/>
        <end position="496"/>
    </location>
</feature>
<dbReference type="PROSITE" id="PS50075">
    <property type="entry name" value="CARRIER"/>
    <property type="match status" value="1"/>
</dbReference>
<dbReference type="Gene3D" id="3.30.70.3290">
    <property type="match status" value="1"/>
</dbReference>
<dbReference type="Gene3D" id="3.40.366.10">
    <property type="entry name" value="Malonyl-Coenzyme A Acyl Carrier Protein, domain 2"/>
    <property type="match status" value="1"/>
</dbReference>
<dbReference type="InterPro" id="IPR013968">
    <property type="entry name" value="PKS_KR"/>
</dbReference>
<feature type="region of interest" description="C-terminal hotdog fold" evidence="7">
    <location>
        <begin position="1178"/>
        <end position="1334"/>
    </location>
</feature>
<dbReference type="SUPFAM" id="SSF52151">
    <property type="entry name" value="FabD/lysophospholipase-like"/>
    <property type="match status" value="1"/>
</dbReference>
<dbReference type="Pfam" id="PF23114">
    <property type="entry name" value="NAD-bd_HRPKS_sdrA"/>
    <property type="match status" value="1"/>
</dbReference>
<dbReference type="InterPro" id="IPR009081">
    <property type="entry name" value="PP-bd_ACP"/>
</dbReference>
<dbReference type="Pfam" id="PF08659">
    <property type="entry name" value="KR"/>
    <property type="match status" value="1"/>
</dbReference>
<evidence type="ECO:0000256" key="8">
    <source>
        <dbReference type="SAM" id="MobiDB-lite"/>
    </source>
</evidence>
<dbReference type="InterPro" id="IPR014030">
    <property type="entry name" value="Ketoacyl_synth_N"/>
</dbReference>
<name>A0A507ALR8_9PEZI</name>
<dbReference type="SUPFAM" id="SSF53901">
    <property type="entry name" value="Thiolase-like"/>
    <property type="match status" value="1"/>
</dbReference>
<keyword evidence="4" id="KW-0560">Oxidoreductase</keyword>
<dbReference type="InterPro" id="IPR049900">
    <property type="entry name" value="PKS_mFAS_DH"/>
</dbReference>
<dbReference type="Pfam" id="PF21089">
    <property type="entry name" value="PKS_DH_N"/>
    <property type="match status" value="1"/>
</dbReference>
<evidence type="ECO:0000256" key="1">
    <source>
        <dbReference type="ARBA" id="ARBA00022450"/>
    </source>
</evidence>
<dbReference type="GO" id="GO:0006633">
    <property type="term" value="P:fatty acid biosynthetic process"/>
    <property type="evidence" value="ECO:0007669"/>
    <property type="project" value="InterPro"/>
</dbReference>
<keyword evidence="13" id="KW-1185">Reference proteome</keyword>
<dbReference type="Gene3D" id="1.10.1200.10">
    <property type="entry name" value="ACP-like"/>
    <property type="match status" value="1"/>
</dbReference>
<dbReference type="GO" id="GO:0004315">
    <property type="term" value="F:3-oxoacyl-[acyl-carrier-protein] synthase activity"/>
    <property type="evidence" value="ECO:0007669"/>
    <property type="project" value="InterPro"/>
</dbReference>
<keyword evidence="1" id="KW-0596">Phosphopantetheine</keyword>
<dbReference type="InterPro" id="IPR013217">
    <property type="entry name" value="Methyltransf_12"/>
</dbReference>
<dbReference type="InterPro" id="IPR016036">
    <property type="entry name" value="Malonyl_transacylase_ACP-bd"/>
</dbReference>
<dbReference type="InterPro" id="IPR016035">
    <property type="entry name" value="Acyl_Trfase/lysoPLipase"/>
</dbReference>
<dbReference type="GO" id="GO:0004312">
    <property type="term" value="F:fatty acid synthase activity"/>
    <property type="evidence" value="ECO:0007669"/>
    <property type="project" value="TreeGrafter"/>
</dbReference>
<dbReference type="InterPro" id="IPR049552">
    <property type="entry name" value="PKS_DH_N"/>
</dbReference>
<dbReference type="InterPro" id="IPR056501">
    <property type="entry name" value="NAD-bd_HRPKS_sdrA"/>
</dbReference>
<evidence type="ECO:0000259" key="10">
    <source>
        <dbReference type="PROSITE" id="PS52004"/>
    </source>
</evidence>
<feature type="region of interest" description="Disordered" evidence="8">
    <location>
        <begin position="458"/>
        <end position="522"/>
    </location>
</feature>
<dbReference type="CDD" id="cd00833">
    <property type="entry name" value="PKS"/>
    <property type="match status" value="1"/>
</dbReference>
<accession>A0A507ALR8</accession>
<dbReference type="OrthoDB" id="329835at2759"/>
<feature type="region of interest" description="N-terminal hotdog fold" evidence="7">
    <location>
        <begin position="1022"/>
        <end position="1156"/>
    </location>
</feature>
<dbReference type="InterPro" id="IPR049551">
    <property type="entry name" value="PKS_DH_C"/>
</dbReference>
<dbReference type="GO" id="GO:0030639">
    <property type="term" value="P:polyketide biosynthetic process"/>
    <property type="evidence" value="ECO:0007669"/>
    <property type="project" value="UniProtKB-ARBA"/>
</dbReference>
<dbReference type="Pfam" id="PF02801">
    <property type="entry name" value="Ketoacyl-synt_C"/>
    <property type="match status" value="1"/>
</dbReference>
<dbReference type="PROSITE" id="PS52004">
    <property type="entry name" value="KS3_2"/>
    <property type="match status" value="1"/>
</dbReference>
<dbReference type="InterPro" id="IPR014043">
    <property type="entry name" value="Acyl_transferase_dom"/>
</dbReference>
<dbReference type="Pfam" id="PF00109">
    <property type="entry name" value="ketoacyl-synt"/>
    <property type="match status" value="1"/>
</dbReference>
<organism evidence="12 13">
    <name type="scientific">Thyridium curvatum</name>
    <dbReference type="NCBI Taxonomy" id="1093900"/>
    <lineage>
        <taxon>Eukaryota</taxon>
        <taxon>Fungi</taxon>
        <taxon>Dikarya</taxon>
        <taxon>Ascomycota</taxon>
        <taxon>Pezizomycotina</taxon>
        <taxon>Sordariomycetes</taxon>
        <taxon>Sordariomycetidae</taxon>
        <taxon>Thyridiales</taxon>
        <taxon>Thyridiaceae</taxon>
        <taxon>Thyridium</taxon>
    </lineage>
</organism>
<dbReference type="InterPro" id="IPR032821">
    <property type="entry name" value="PKS_assoc"/>
</dbReference>
<proteinExistence type="predicted"/>
<dbReference type="Pfam" id="PF00698">
    <property type="entry name" value="Acyl_transf_1"/>
    <property type="match status" value="1"/>
</dbReference>
<evidence type="ECO:0000256" key="5">
    <source>
        <dbReference type="ARBA" id="ARBA00023268"/>
    </source>
</evidence>
<evidence type="ECO:0000313" key="13">
    <source>
        <dbReference type="Proteomes" id="UP000319257"/>
    </source>
</evidence>
<dbReference type="EMBL" id="SKBQ01000080">
    <property type="protein sequence ID" value="TPX08117.1"/>
    <property type="molecule type" value="Genomic_DNA"/>
</dbReference>
<dbReference type="STRING" id="1093900.A0A507ALR8"/>
<dbReference type="InterPro" id="IPR016039">
    <property type="entry name" value="Thiolase-like"/>
</dbReference>
<evidence type="ECO:0000256" key="6">
    <source>
        <dbReference type="ARBA" id="ARBA00023315"/>
    </source>
</evidence>
<feature type="domain" description="Ketosynthase family 3 (KS3)" evidence="10">
    <location>
        <begin position="2"/>
        <end position="426"/>
    </location>
</feature>
<dbReference type="PANTHER" id="PTHR43775">
    <property type="entry name" value="FATTY ACID SYNTHASE"/>
    <property type="match status" value="1"/>
</dbReference>
<dbReference type="SUPFAM" id="SSF51735">
    <property type="entry name" value="NAD(P)-binding Rossmann-fold domains"/>
    <property type="match status" value="1"/>
</dbReference>
<dbReference type="Pfam" id="PF08242">
    <property type="entry name" value="Methyltransf_12"/>
    <property type="match status" value="1"/>
</dbReference>
<reference evidence="12 13" key="1">
    <citation type="submission" date="2019-06" db="EMBL/GenBank/DDBJ databases">
        <title>Draft genome sequence of the filamentous fungus Phialemoniopsis curvata isolated from diesel fuel.</title>
        <authorList>
            <person name="Varaljay V.A."/>
            <person name="Lyon W.J."/>
            <person name="Crouch A.L."/>
            <person name="Drake C.E."/>
            <person name="Hollomon J.M."/>
            <person name="Nadeau L.J."/>
            <person name="Nunn H.S."/>
            <person name="Stevenson B.S."/>
            <person name="Bojanowski C.L."/>
            <person name="Crookes-Goodson W.J."/>
        </authorList>
    </citation>
    <scope>NUCLEOTIDE SEQUENCE [LARGE SCALE GENOMIC DNA]</scope>
    <source>
        <strain evidence="12 13">D216</strain>
    </source>
</reference>
<dbReference type="InterPro" id="IPR036291">
    <property type="entry name" value="NAD(P)-bd_dom_sf"/>
</dbReference>
<keyword evidence="6" id="KW-0012">Acyltransferase</keyword>
<dbReference type="InterPro" id="IPR042104">
    <property type="entry name" value="PKS_dehydratase_sf"/>
</dbReference>
<dbReference type="Pfam" id="PF16197">
    <property type="entry name" value="KAsynt_C_assoc"/>
    <property type="match status" value="1"/>
</dbReference>
<gene>
    <name evidence="12" type="ORF">E0L32_010184</name>
</gene>
<dbReference type="Gene3D" id="3.40.47.10">
    <property type="match status" value="1"/>
</dbReference>
<dbReference type="PROSITE" id="PS00012">
    <property type="entry name" value="PHOSPHOPANTETHEINE"/>
    <property type="match status" value="1"/>
</dbReference>
<dbReference type="Pfam" id="PF23297">
    <property type="entry name" value="ACP_SdgA_C"/>
    <property type="match status" value="1"/>
</dbReference>
<dbReference type="InterPro" id="IPR057326">
    <property type="entry name" value="KR_dom"/>
</dbReference>
<feature type="compositionally biased region" description="Basic and acidic residues" evidence="8">
    <location>
        <begin position="497"/>
        <end position="510"/>
    </location>
</feature>
<feature type="active site" description="Proton acceptor; for dehydratase activity" evidence="7">
    <location>
        <position position="1054"/>
    </location>
</feature>
<dbReference type="SUPFAM" id="SSF55048">
    <property type="entry name" value="Probable ACP-binding domain of malonyl-CoA ACP transacylase"/>
    <property type="match status" value="1"/>
</dbReference>
<dbReference type="GO" id="GO:0016491">
    <property type="term" value="F:oxidoreductase activity"/>
    <property type="evidence" value="ECO:0007669"/>
    <property type="project" value="UniProtKB-KW"/>
</dbReference>
<feature type="domain" description="PKS/mFAS DH" evidence="11">
    <location>
        <begin position="1022"/>
        <end position="1334"/>
    </location>
</feature>
<dbReference type="InterPro" id="IPR020807">
    <property type="entry name" value="PKS_DH"/>
</dbReference>
<dbReference type="PROSITE" id="PS52019">
    <property type="entry name" value="PKS_MFAS_DH"/>
    <property type="match status" value="1"/>
</dbReference>
<dbReference type="InterPro" id="IPR020841">
    <property type="entry name" value="PKS_Beta-ketoAc_synthase_dom"/>
</dbReference>
<dbReference type="InterPro" id="IPR036736">
    <property type="entry name" value="ACP-like_sf"/>
</dbReference>
<dbReference type="Gene3D" id="3.40.50.720">
    <property type="entry name" value="NAD(P)-binding Rossmann-like Domain"/>
    <property type="match status" value="1"/>
</dbReference>
<dbReference type="SMART" id="SM00826">
    <property type="entry name" value="PKS_DH"/>
    <property type="match status" value="1"/>
</dbReference>
<evidence type="ECO:0000256" key="3">
    <source>
        <dbReference type="ARBA" id="ARBA00022679"/>
    </source>
</evidence>
<dbReference type="Gene3D" id="3.40.50.150">
    <property type="entry name" value="Vaccinia Virus protein VP39"/>
    <property type="match status" value="1"/>
</dbReference>
<dbReference type="PANTHER" id="PTHR43775:SF29">
    <property type="entry name" value="ASPERFURANONE POLYKETIDE SYNTHASE AFOG-RELATED"/>
    <property type="match status" value="1"/>
</dbReference>
<feature type="active site" description="Proton donor; for dehydratase activity" evidence="7">
    <location>
        <position position="1246"/>
    </location>
</feature>
<dbReference type="InParanoid" id="A0A507ALR8"/>
<dbReference type="InterPro" id="IPR050091">
    <property type="entry name" value="PKS_NRPS_Biosynth_Enz"/>
</dbReference>
<dbReference type="CDD" id="cd02440">
    <property type="entry name" value="AdoMet_MTases"/>
    <property type="match status" value="1"/>
</dbReference>
<dbReference type="RefSeq" id="XP_030989828.1">
    <property type="nucleotide sequence ID" value="XM_031132775.1"/>
</dbReference>
<dbReference type="SMART" id="SM00822">
    <property type="entry name" value="PKS_KR"/>
    <property type="match status" value="1"/>
</dbReference>
<dbReference type="GO" id="GO:0031177">
    <property type="term" value="F:phosphopantetheine binding"/>
    <property type="evidence" value="ECO:0007669"/>
    <property type="project" value="InterPro"/>
</dbReference>
<keyword evidence="5" id="KW-0511">Multifunctional enzyme</keyword>
<keyword evidence="3" id="KW-0808">Transferase</keyword>
<dbReference type="InterPro" id="IPR001227">
    <property type="entry name" value="Ac_transferase_dom_sf"/>
</dbReference>
<evidence type="ECO:0000256" key="4">
    <source>
        <dbReference type="ARBA" id="ARBA00023002"/>
    </source>
</evidence>
<dbReference type="InterPro" id="IPR006162">
    <property type="entry name" value="Ppantetheine_attach_site"/>
</dbReference>
<dbReference type="InterPro" id="IPR020806">
    <property type="entry name" value="PKS_PP-bd"/>
</dbReference>